<dbReference type="RefSeq" id="WP_169384491.1">
    <property type="nucleotide sequence ID" value="NZ_JAAXLA010000071.1"/>
</dbReference>
<keyword evidence="2" id="KW-1185">Reference proteome</keyword>
<organism evidence="1 2">
    <name type="scientific">Pseudonocardia acidicola</name>
    <dbReference type="NCBI Taxonomy" id="2724939"/>
    <lineage>
        <taxon>Bacteria</taxon>
        <taxon>Bacillati</taxon>
        <taxon>Actinomycetota</taxon>
        <taxon>Actinomycetes</taxon>
        <taxon>Pseudonocardiales</taxon>
        <taxon>Pseudonocardiaceae</taxon>
        <taxon>Pseudonocardia</taxon>
    </lineage>
</organism>
<dbReference type="InterPro" id="IPR023393">
    <property type="entry name" value="START-like_dom_sf"/>
</dbReference>
<name>A0ABX1SJK1_9PSEU</name>
<proteinExistence type="predicted"/>
<evidence type="ECO:0000313" key="2">
    <source>
        <dbReference type="Proteomes" id="UP000820669"/>
    </source>
</evidence>
<dbReference type="Proteomes" id="UP000820669">
    <property type="component" value="Unassembled WGS sequence"/>
</dbReference>
<dbReference type="Pfam" id="PF10604">
    <property type="entry name" value="Polyketide_cyc2"/>
    <property type="match status" value="1"/>
</dbReference>
<dbReference type="InterPro" id="IPR019587">
    <property type="entry name" value="Polyketide_cyclase/dehydratase"/>
</dbReference>
<gene>
    <name evidence="1" type="ORF">HF526_27540</name>
</gene>
<protein>
    <submittedName>
        <fullName evidence="1">SRPBCC family protein</fullName>
    </submittedName>
</protein>
<dbReference type="EMBL" id="JAAXLA010000071">
    <property type="protein sequence ID" value="NMI01028.1"/>
    <property type="molecule type" value="Genomic_DNA"/>
</dbReference>
<dbReference type="CDD" id="cd07812">
    <property type="entry name" value="SRPBCC"/>
    <property type="match status" value="1"/>
</dbReference>
<sequence length="157" mass="16860">MVDISRTSTAAAVDVHRTTTASPAAVWEVLANGWYYPTWVVGAARIRAVSSHWPGVGAVLHHSVGAWPLLINDRTEVLSSEPERELVLLASVAPMGRAPVHLRLAPTAGGGCEITMAEDVAEGPARLIPGPVRQALIAPRNAETLRRLCYIAERRSE</sequence>
<accession>A0ABX1SJK1</accession>
<reference evidence="1 2" key="1">
    <citation type="submission" date="2020-04" db="EMBL/GenBank/DDBJ databases">
        <authorList>
            <person name="Klaysubun C."/>
            <person name="Duangmal K."/>
            <person name="Lipun K."/>
        </authorList>
    </citation>
    <scope>NUCLEOTIDE SEQUENCE [LARGE SCALE GENOMIC DNA]</scope>
    <source>
        <strain evidence="1 2">K10HN5</strain>
    </source>
</reference>
<dbReference type="SUPFAM" id="SSF55961">
    <property type="entry name" value="Bet v1-like"/>
    <property type="match status" value="1"/>
</dbReference>
<evidence type="ECO:0000313" key="1">
    <source>
        <dbReference type="EMBL" id="NMI01028.1"/>
    </source>
</evidence>
<comment type="caution">
    <text evidence="1">The sequence shown here is derived from an EMBL/GenBank/DDBJ whole genome shotgun (WGS) entry which is preliminary data.</text>
</comment>
<dbReference type="Gene3D" id="3.30.530.20">
    <property type="match status" value="1"/>
</dbReference>